<dbReference type="EMBL" id="CP002361">
    <property type="protein sequence ID" value="ADR36198.1"/>
    <property type="molecule type" value="Genomic_DNA"/>
</dbReference>
<dbReference type="AlphaFoldDB" id="E4U4B3"/>
<organism evidence="2 3">
    <name type="scientific">Oceanithermus profundus (strain DSM 14977 / NBRC 100410 / VKM B-2274 / 506)</name>
    <dbReference type="NCBI Taxonomy" id="670487"/>
    <lineage>
        <taxon>Bacteria</taxon>
        <taxon>Thermotogati</taxon>
        <taxon>Deinococcota</taxon>
        <taxon>Deinococci</taxon>
        <taxon>Thermales</taxon>
        <taxon>Thermaceae</taxon>
        <taxon>Oceanithermus</taxon>
    </lineage>
</organism>
<protein>
    <recommendedName>
        <fullName evidence="4">DUF4139 domain-containing protein</fullName>
    </recommendedName>
</protein>
<accession>E4U4B3</accession>
<name>E4U4B3_OCEP5</name>
<dbReference type="STRING" id="670487.Ocepr_0741"/>
<dbReference type="RefSeq" id="WP_013457368.1">
    <property type="nucleotide sequence ID" value="NC_014761.1"/>
</dbReference>
<evidence type="ECO:0000256" key="1">
    <source>
        <dbReference type="SAM" id="SignalP"/>
    </source>
</evidence>
<evidence type="ECO:0000313" key="2">
    <source>
        <dbReference type="EMBL" id="ADR36198.1"/>
    </source>
</evidence>
<reference evidence="3" key="1">
    <citation type="submission" date="2010-11" db="EMBL/GenBank/DDBJ databases">
        <title>The complete sequence of chromosome of Oceanithermus profundus DSM 14977.</title>
        <authorList>
            <consortium name="US DOE Joint Genome Institute (JGI-PGF)"/>
            <person name="Lucas S."/>
            <person name="Copeland A."/>
            <person name="Lapidus A."/>
            <person name="Bruce D."/>
            <person name="Goodwin L."/>
            <person name="Pitluck S."/>
            <person name="Kyrpides N."/>
            <person name="Mavromatis K."/>
            <person name="Pagani I."/>
            <person name="Ivanova N."/>
            <person name="Zhang X."/>
            <person name="Brettin T."/>
            <person name="Detter J.C."/>
            <person name="Tapia R."/>
            <person name="Han C."/>
            <person name="Land M."/>
            <person name="Hauser L."/>
            <person name="Markowitz V."/>
            <person name="Cheng J.-F."/>
            <person name="Hugenholtz P."/>
            <person name="Woyke T."/>
            <person name="Wu D."/>
            <person name="Tindall B."/>
            <person name="Faehnrich R."/>
            <person name="Brambilla E."/>
            <person name="Klenk H.-P."/>
            <person name="Eisen J.A."/>
        </authorList>
    </citation>
    <scope>NUCLEOTIDE SEQUENCE [LARGE SCALE GENOMIC DNA]</scope>
    <source>
        <strain evidence="3">DSM 14977 / NBRC 100410 / VKM B-2274 / 506</strain>
    </source>
</reference>
<keyword evidence="3" id="KW-1185">Reference proteome</keyword>
<feature type="signal peptide" evidence="1">
    <location>
        <begin position="1"/>
        <end position="23"/>
    </location>
</feature>
<proteinExistence type="predicted"/>
<reference evidence="2 3" key="2">
    <citation type="journal article" date="2011" name="Stand. Genomic Sci.">
        <title>Complete genome sequence of Oceanithermus profundus type strain (506).</title>
        <authorList>
            <person name="Pati A."/>
            <person name="Zhang X."/>
            <person name="Lapidus A."/>
            <person name="Nolan M."/>
            <person name="Lucas S."/>
            <person name="Del Rio T.G."/>
            <person name="Tice H."/>
            <person name="Cheng J.F."/>
            <person name="Tapia R."/>
            <person name="Han C."/>
            <person name="Goodwin L."/>
            <person name="Pitluck S."/>
            <person name="Liolios K."/>
            <person name="Pagani I."/>
            <person name="Ivanova N."/>
            <person name="Mavromatis K."/>
            <person name="Chen A."/>
            <person name="Palaniappan K."/>
            <person name="Hauser L."/>
            <person name="Jeffries C.D."/>
            <person name="Brambilla E.M."/>
            <person name="Rohl A."/>
            <person name="Mwirichia R."/>
            <person name="Rohde M."/>
            <person name="Tindall B.J."/>
            <person name="Sikorski J."/>
            <person name="Wirth R."/>
            <person name="Goker M."/>
            <person name="Woyke T."/>
            <person name="Detter J.C."/>
            <person name="Bristow J."/>
            <person name="Eisen J.A."/>
            <person name="Markowitz V."/>
            <person name="Hugenholtz P."/>
            <person name="Kyrpides N.C."/>
            <person name="Klenk H.P."/>
            <person name="Land M."/>
        </authorList>
    </citation>
    <scope>NUCLEOTIDE SEQUENCE [LARGE SCALE GENOMIC DNA]</scope>
    <source>
        <strain evidence="3">DSM 14977 / NBRC 100410 / VKM B-2274 / 506</strain>
    </source>
</reference>
<sequence precursor="true">MKTKSWTVLLAVLGLGFAAAQQAFVYTGFAEIHEPIRLPAASWTWFPDAELSGSLVDGTVRLLGVEETRRVWRGGAVIFFYEGAGAAQLAYLTRNLGYSLYYDLDADRGRFVGWSKIENRLGRPLAFERLTFVAGEVPLRSGGAPVMSKSARGLALDAVAEAAPMPSYAGSGGGVYRYVLENPPTLEVGVNELPFLKADLDPVYTWRYQGSFAPVERIAFTRGYTFTAPAALAGGMVNVRADGVLLGQAYMQDAAKGSRVQVWLGADPEGRAERRIDVLKDERKEKAYRVRTTLRNPRSRPVRVELVEGFSARELVLKLPPGAERTPQGYRYVVTLKPGEAREFVYTVTLRY</sequence>
<evidence type="ECO:0008006" key="4">
    <source>
        <dbReference type="Google" id="ProtNLM"/>
    </source>
</evidence>
<dbReference type="PANTHER" id="PTHR38075:SF1">
    <property type="entry name" value="DUF4139 DOMAIN-CONTAINING PROTEIN"/>
    <property type="match status" value="1"/>
</dbReference>
<feature type="chain" id="PRO_5003188539" description="DUF4139 domain-containing protein" evidence="1">
    <location>
        <begin position="24"/>
        <end position="352"/>
    </location>
</feature>
<dbReference type="OrthoDB" id="30161at2"/>
<dbReference type="KEGG" id="opr:Ocepr_0741"/>
<keyword evidence="1" id="KW-0732">Signal</keyword>
<dbReference type="HOGENOM" id="CLU_675791_0_0_0"/>
<dbReference type="PANTHER" id="PTHR38075">
    <property type="entry name" value="DUF4139 DOMAIN-CONTAINING PROTEIN"/>
    <property type="match status" value="1"/>
</dbReference>
<evidence type="ECO:0000313" key="3">
    <source>
        <dbReference type="Proteomes" id="UP000008722"/>
    </source>
</evidence>
<dbReference type="eggNOG" id="COG5316">
    <property type="taxonomic scope" value="Bacteria"/>
</dbReference>
<dbReference type="Proteomes" id="UP000008722">
    <property type="component" value="Chromosome"/>
</dbReference>
<gene>
    <name evidence="2" type="ordered locus">Ocepr_0741</name>
</gene>